<dbReference type="STRING" id="590998.Celf_0858"/>
<organism evidence="3 4">
    <name type="scientific">Cellulomonas fimi (strain ATCC 484 / DSM 20113 / JCM 1341 / CCUG 24087 / LMG 16345 / NBRC 15513 / NCIMB 8980 / NCTC 7547 / NRS-133)</name>
    <dbReference type="NCBI Taxonomy" id="590998"/>
    <lineage>
        <taxon>Bacteria</taxon>
        <taxon>Bacillati</taxon>
        <taxon>Actinomycetota</taxon>
        <taxon>Actinomycetes</taxon>
        <taxon>Micrococcales</taxon>
        <taxon>Cellulomonadaceae</taxon>
        <taxon>Cellulomonas</taxon>
    </lineage>
</organism>
<feature type="domain" description="DUF2264" evidence="2">
    <location>
        <begin position="16"/>
        <end position="364"/>
    </location>
</feature>
<dbReference type="AlphaFoldDB" id="F4H0M3"/>
<proteinExistence type="predicted"/>
<dbReference type="eggNOG" id="COG4289">
    <property type="taxonomic scope" value="Bacteria"/>
</dbReference>
<gene>
    <name evidence="3" type="ordered locus">Celf_0858</name>
</gene>
<dbReference type="InterPro" id="IPR049349">
    <property type="entry name" value="DUF2264_N"/>
</dbReference>
<evidence type="ECO:0000259" key="2">
    <source>
        <dbReference type="Pfam" id="PF10022"/>
    </source>
</evidence>
<keyword evidence="4" id="KW-1185">Reference proteome</keyword>
<dbReference type="EMBL" id="CP002666">
    <property type="protein sequence ID" value="AEE44996.1"/>
    <property type="molecule type" value="Genomic_DNA"/>
</dbReference>
<dbReference type="RefSeq" id="WP_013770025.1">
    <property type="nucleotide sequence ID" value="NC_015514.1"/>
</dbReference>
<dbReference type="PANTHER" id="PTHR35339:SF4">
    <property type="entry name" value="LINALOOL DEHYDRATASE_ISOMERASE DOMAIN-CONTAINING PROTEIN"/>
    <property type="match status" value="1"/>
</dbReference>
<feature type="compositionally biased region" description="Low complexity" evidence="1">
    <location>
        <begin position="625"/>
        <end position="652"/>
    </location>
</feature>
<accession>F4H0M3</accession>
<protein>
    <submittedName>
        <fullName evidence="3">Uncharacterized conserved protein UCP014753</fullName>
    </submittedName>
</protein>
<dbReference type="HOGENOM" id="CLU_028269_0_0_11"/>
<sequence length="683" mass="71404">MTGVGPRTNPPTAVRTREDWAALADRLLLGVRPYRSPGGALVTLPGAPGGYGTAVDGLEGFARTFLLAGFRLAGERGEDPLGLAERYAAGLAAGTDPSSPERWTRPDEHGQAKVEAASLALILDLTRPWIWDRLDDGVQQRVVEYLAPVVGDEDYPRTNWLWFRVVVETFLRSVGGPWSADDVEADLARHESFVHADGWYSDGAGRGFDHYVGWALHLYPVLWARMQGAADLAAHRRDTDVARLDRFLQDAVRLVGADGGPLVQGRSLTYRFAAAAPFWAGALAGVPSTPPGLLRRAASSVVGHFVERGAPGDDDLLTLGWHGPWRPLAQRYSGTGSPYWASKGLLGLALPADHPVWTTPEEPLPVERADQFVAVTAPGWVVSGTVADGVVRVVNHGTDHAEPGADTGDSPLYARLGYSTATAPLLDADAWRSPLDQSVVLLDDAGRATHRTGMTLLGARVERSGTAARPVDVGVAASRAHAHWVDVDPAAEAHGSGLQGVAVPAGVVRTVSLVRGAWEVRCVRVEDLTAERRVVALRCGGWPVAGAAAVGGAHPGAARVVADGLTSTVVALAGDDAGQAVRAGVHEASDASPLGARAAVPWLSVPARPGRWWVVAVGLEGTVRTDGPAPTDGDGPTAGTAPAAGTTPVDGANPGEGATPTADLVADRVVVTWPDGARTVHAL</sequence>
<dbReference type="Proteomes" id="UP000008460">
    <property type="component" value="Chromosome"/>
</dbReference>
<evidence type="ECO:0000256" key="1">
    <source>
        <dbReference type="SAM" id="MobiDB-lite"/>
    </source>
</evidence>
<dbReference type="InterPro" id="IPR016624">
    <property type="entry name" value="UCP014753"/>
</dbReference>
<dbReference type="KEGG" id="cfi:Celf_0858"/>
<evidence type="ECO:0000313" key="4">
    <source>
        <dbReference type="Proteomes" id="UP000008460"/>
    </source>
</evidence>
<dbReference type="PANTHER" id="PTHR35339">
    <property type="entry name" value="LINALOOL DEHYDRATASE_ISOMERASE DOMAIN-CONTAINING PROTEIN"/>
    <property type="match status" value="1"/>
</dbReference>
<dbReference type="Pfam" id="PF10022">
    <property type="entry name" value="DUF2264"/>
    <property type="match status" value="1"/>
</dbReference>
<reference evidence="3 4" key="1">
    <citation type="submission" date="2011-04" db="EMBL/GenBank/DDBJ databases">
        <title>Complete sequence of Cellulomonas fimi ATCC 484.</title>
        <authorList>
            <consortium name="US DOE Joint Genome Institute"/>
            <person name="Lucas S."/>
            <person name="Han J."/>
            <person name="Lapidus A."/>
            <person name="Cheng J.-F."/>
            <person name="Goodwin L."/>
            <person name="Pitluck S."/>
            <person name="Peters L."/>
            <person name="Chertkov O."/>
            <person name="Detter J.C."/>
            <person name="Han C."/>
            <person name="Tapia R."/>
            <person name="Land M."/>
            <person name="Hauser L."/>
            <person name="Kyrpides N."/>
            <person name="Ivanova N."/>
            <person name="Ovchinnikova G."/>
            <person name="Pagani I."/>
            <person name="Mead D."/>
            <person name="Brumm P."/>
            <person name="Woyke T."/>
        </authorList>
    </citation>
    <scope>NUCLEOTIDE SEQUENCE [LARGE SCALE GENOMIC DNA]</scope>
    <source>
        <strain evidence="4">ATCC 484 / DSM 20113 / JCM 1341 / NBRC 15513 / NCIMB 8980 / NCTC 7547</strain>
    </source>
</reference>
<evidence type="ECO:0000313" key="3">
    <source>
        <dbReference type="EMBL" id="AEE44996.1"/>
    </source>
</evidence>
<name>F4H0M3_CELFA</name>
<feature type="region of interest" description="Disordered" evidence="1">
    <location>
        <begin position="623"/>
        <end position="663"/>
    </location>
</feature>